<dbReference type="Proteomes" id="UP000558070">
    <property type="component" value="Unassembled WGS sequence"/>
</dbReference>
<evidence type="ECO:0000313" key="1">
    <source>
        <dbReference type="EMBL" id="MBC2286650.1"/>
    </source>
</evidence>
<comment type="caution">
    <text evidence="1">The sequence shown here is derived from an EMBL/GenBank/DDBJ whole genome shotgun (WGS) entry which is preliminary data.</text>
</comment>
<evidence type="ECO:0000313" key="2">
    <source>
        <dbReference type="Proteomes" id="UP000558070"/>
    </source>
</evidence>
<protein>
    <submittedName>
        <fullName evidence="1">Uncharacterized protein</fullName>
    </submittedName>
</protein>
<reference evidence="1 2" key="1">
    <citation type="submission" date="2020-03" db="EMBL/GenBank/DDBJ databases">
        <title>Soil Listeria distribution.</title>
        <authorList>
            <person name="Liao J."/>
            <person name="Wiedmann M."/>
        </authorList>
    </citation>
    <scope>NUCLEOTIDE SEQUENCE [LARGE SCALE GENOMIC DNA]</scope>
    <source>
        <strain evidence="1 2">FSL L7-0072</strain>
    </source>
</reference>
<organism evidence="1 2">
    <name type="scientific">Listeria farberi</name>
    <dbReference type="NCBI Taxonomy" id="2713500"/>
    <lineage>
        <taxon>Bacteria</taxon>
        <taxon>Bacillati</taxon>
        <taxon>Bacillota</taxon>
        <taxon>Bacilli</taxon>
        <taxon>Bacillales</taxon>
        <taxon>Listeriaceae</taxon>
        <taxon>Listeria</taxon>
    </lineage>
</organism>
<dbReference type="AlphaFoldDB" id="A0A7X0ZG22"/>
<dbReference type="RefSeq" id="WP_185607715.1">
    <property type="nucleotide sequence ID" value="NZ_JAARZO010000001.1"/>
</dbReference>
<sequence length="501" mass="59856">MQKKLPDFTLKQTWENLEIELWELLRNKQQINVDVFLSDRGITSDILAYSKNGRFISNFQQYIVYLYCLNGEYQKAVDFIRTVADYDSYHGAERSFSIIGTFINKPKFGLDKSPYIHHLHEELNQSIEWENFLKTLDYNPFKLDEYRYDEDYFAEKPIFYLSKTVLSLKKSKCFFTGKKLAKGDYVYKVNWNQDEYHYFVEEALEDYPSLKENVYKYENNQYKLTDFSKHFTNVWVNQLFNTNQVTVDLLLDIIVYGYQASAPFELHSIYDFKDFEESKRQVYEAMGIKYIQLLWVLLKCGYEQVLLDKINQYPLYYGITLLVFDYPSFQEQVIKKLNIEGLEETYLLTRKSNMGLKNIKKLADFGRENPTFLDALSVSLQRYEYHLWAAYVYTPYLGNIQWGQHFKGKRGSQFYYFFIYHPEKLPILNECLRTRKLPSGISSGGWSQYVNLDSLYSTIIYYLTVTNQTEDFKYWSDERVMRRSSLSRDKIRQNVVKLGMM</sequence>
<name>A0A7X0ZG22_9LIST</name>
<gene>
    <name evidence="1" type="ORF">HCB47_03230</name>
</gene>
<accession>A0A7X0ZG22</accession>
<dbReference type="EMBL" id="JAARZO010000001">
    <property type="protein sequence ID" value="MBC2286650.1"/>
    <property type="molecule type" value="Genomic_DNA"/>
</dbReference>
<proteinExistence type="predicted"/>